<dbReference type="EMBL" id="PP986400">
    <property type="protein sequence ID" value="XDJ03464.1"/>
    <property type="molecule type" value="Genomic_DNA"/>
</dbReference>
<dbReference type="InterPro" id="IPR057700">
    <property type="entry name" value="DUF7940"/>
</dbReference>
<gene>
    <name evidence="2" type="ORF">H905_00046</name>
</gene>
<keyword evidence="1" id="KW-1133">Transmembrane helix</keyword>
<feature type="transmembrane region" description="Helical" evidence="1">
    <location>
        <begin position="40"/>
        <end position="60"/>
    </location>
</feature>
<keyword evidence="1" id="KW-0812">Transmembrane</keyword>
<name>A0AB39C9Q4_9VIRU</name>
<reference evidence="2" key="1">
    <citation type="journal article" date="2024" name="Genome Announc.">
        <title>Genome sequence of H905.</title>
        <authorList>
            <person name="Whistler C."/>
            <person name="Calawa J."/>
        </authorList>
    </citation>
    <scope>NUCLEOTIDE SEQUENCE</scope>
</reference>
<keyword evidence="1" id="KW-0472">Membrane</keyword>
<organism evidence="2">
    <name type="scientific">Aliivibrio phage vB_Alvi_H905</name>
    <dbReference type="NCBI Taxonomy" id="3234039"/>
    <lineage>
        <taxon>Viruses</taxon>
    </lineage>
</organism>
<proteinExistence type="predicted"/>
<evidence type="ECO:0000313" key="2">
    <source>
        <dbReference type="EMBL" id="XDJ03464.1"/>
    </source>
</evidence>
<accession>A0AB39C9Q4</accession>
<evidence type="ECO:0000256" key="1">
    <source>
        <dbReference type="SAM" id="Phobius"/>
    </source>
</evidence>
<feature type="transmembrane region" description="Helical" evidence="1">
    <location>
        <begin position="12"/>
        <end position="34"/>
    </location>
</feature>
<reference evidence="2" key="2">
    <citation type="submission" date="2024-07" db="EMBL/GenBank/DDBJ databases">
        <authorList>
            <person name="Foxall R."/>
        </authorList>
    </citation>
    <scope>NUCLEOTIDE SEQUENCE</scope>
</reference>
<dbReference type="Pfam" id="PF25612">
    <property type="entry name" value="DUF7940"/>
    <property type="match status" value="1"/>
</dbReference>
<protein>
    <recommendedName>
        <fullName evidence="3">Holin</fullName>
    </recommendedName>
</protein>
<sequence length="72" mass="7809">MLISNWKEAWKLWSVQCAMVIALVNVLIAALPAVQDHMSVTVYAIVNAVLAGLVTVFRVLSQLPITKSDSNG</sequence>
<evidence type="ECO:0008006" key="3">
    <source>
        <dbReference type="Google" id="ProtNLM"/>
    </source>
</evidence>